<accession>Q8TRG1</accession>
<dbReference type="PANTHER" id="PTHR42956:SF1">
    <property type="entry name" value="NITROGENASE IRON-MOLYBDENUM COFACTOR BIOSYNTHESIS PROTEIN NIFE"/>
    <property type="match status" value="1"/>
</dbReference>
<evidence type="ECO:0000313" key="3">
    <source>
        <dbReference type="Proteomes" id="UP000002487"/>
    </source>
</evidence>
<dbReference type="Gene3D" id="3.40.50.12380">
    <property type="entry name" value="Nitrogenase MoFe cofactor biosynthesis protein NifE, C-terminal"/>
    <property type="match status" value="1"/>
</dbReference>
<dbReference type="EMBL" id="AE010299">
    <property type="protein sequence ID" value="AAM04638.1"/>
    <property type="molecule type" value="Genomic_DNA"/>
</dbReference>
<dbReference type="EnsemblBacteria" id="AAM04638">
    <property type="protein sequence ID" value="AAM04638"/>
    <property type="gene ID" value="MA_1219"/>
</dbReference>
<dbReference type="Proteomes" id="UP000002487">
    <property type="component" value="Chromosome"/>
</dbReference>
<evidence type="ECO:0000313" key="2">
    <source>
        <dbReference type="EMBL" id="AAM04638.1"/>
    </source>
</evidence>
<dbReference type="CDD" id="cd01972">
    <property type="entry name" value="Nitrogenase_VnfE_like"/>
    <property type="match status" value="1"/>
</dbReference>
<gene>
    <name evidence="2" type="primary">vnfE</name>
    <name evidence="2" type="ordered locus">MA_1219</name>
</gene>
<sequence>MIVINCIKGMRFNMVGIANESVVFFGNLSELYQLAKDGKIDTKLQGSHTRPCKFWTAMKILSGIKNAVVIAHGPSGCAFGVKQTYKLTNCRNSGSPYEAVITTNIDEKAVVYGGERELKGAIQEVDSKYKPDIIFVATSCATGIIGDYVDAVVSRVRPEINAKIMAVHCEGFAGEYRSGFDLVFRQIVQLMDKPDSESRVALASSVNIVGGKMGPERTEIDTDVKELRRLIEDMGASVNAIIAGNCSLEEIQRAPSVAVNCTLCLDLGYAIGREMLDQFDTPLNSTILPYGISATERWLREAAKHLHMEAEAEALIKREYEAIRVEFEEAKKHLAGKLAIVEGHDAIKALSIAHMLERDFDMRVVIYNFHPWSTEARETSIDYLLETGLDPEILITKGTLAFGKYEAMLQTENELLEYLGDMSPERTVYFGSSMSFPNIPVVDLNAILNRPRFGYRGALKVAKCICTALEYSFRPRSWVTKRMVFPEKSGLSSAQSLTPKLAQELPDCTIYAGKGRGKCMMS</sequence>
<dbReference type="InterPro" id="IPR000510">
    <property type="entry name" value="Nase/OxRdtase_comp1"/>
</dbReference>
<reference evidence="2 3" key="1">
    <citation type="journal article" date="2002" name="Genome Res.">
        <title>The genome of Methanosarcina acetivorans reveals extensive metabolic and physiological diversity.</title>
        <authorList>
            <person name="Galagan J.E."/>
            <person name="Nusbaum C."/>
            <person name="Roy A."/>
            <person name="Endrizzi M.G."/>
            <person name="Macdonald P."/>
            <person name="FitzHugh W."/>
            <person name="Calvo S."/>
            <person name="Engels R."/>
            <person name="Smirnov S."/>
            <person name="Atnoor D."/>
            <person name="Brown A."/>
            <person name="Allen N."/>
            <person name="Naylor J."/>
            <person name="Stange-Thomann N."/>
            <person name="DeArellano K."/>
            <person name="Johnson R."/>
            <person name="Linton L."/>
            <person name="McEwan P."/>
            <person name="McKernan K."/>
            <person name="Talamas J."/>
            <person name="Tirrell A."/>
            <person name="Ye W."/>
            <person name="Zimmer A."/>
            <person name="Barber R.D."/>
            <person name="Cann I."/>
            <person name="Graham D.E."/>
            <person name="Grahame D.A."/>
            <person name="Guss A."/>
            <person name="Hedderich R."/>
            <person name="Ingram-Smith C."/>
            <person name="Kuettner C.H."/>
            <person name="Krzycki J.A."/>
            <person name="Leigh J.A."/>
            <person name="Li W."/>
            <person name="Liu J."/>
            <person name="Mukhopadhyay B."/>
            <person name="Reeve J.N."/>
            <person name="Smith K."/>
            <person name="Springer T.A."/>
            <person name="Umayam L.A."/>
            <person name="White O."/>
            <person name="White R.H."/>
            <person name="de Macario E.C."/>
            <person name="Ferry J.G."/>
            <person name="Jarrell K.F."/>
            <person name="Jing H."/>
            <person name="Macario A.J.L."/>
            <person name="Paulsen I."/>
            <person name="Pritchett M."/>
            <person name="Sowers K.R."/>
            <person name="Swanson R.V."/>
            <person name="Zinder S.H."/>
            <person name="Lander E."/>
            <person name="Metcalf W.W."/>
            <person name="Birren B."/>
        </authorList>
    </citation>
    <scope>NUCLEOTIDE SEQUENCE [LARGE SCALE GENOMIC DNA]</scope>
    <source>
        <strain evidence="3">ATCC 35395 / DSM 2834 / JCM 12185 / C2A</strain>
    </source>
</reference>
<name>Q8TRG1_METAC</name>
<organism evidence="2 3">
    <name type="scientific">Methanosarcina acetivorans (strain ATCC 35395 / DSM 2834 / JCM 12185 / C2A)</name>
    <dbReference type="NCBI Taxonomy" id="188937"/>
    <lineage>
        <taxon>Archaea</taxon>
        <taxon>Methanobacteriati</taxon>
        <taxon>Methanobacteriota</taxon>
        <taxon>Stenosarchaea group</taxon>
        <taxon>Methanomicrobia</taxon>
        <taxon>Methanosarcinales</taxon>
        <taxon>Methanosarcinaceae</taxon>
        <taxon>Methanosarcina</taxon>
    </lineage>
</organism>
<dbReference type="InterPro" id="IPR049939">
    <property type="entry name" value="NifE-like"/>
</dbReference>
<dbReference type="STRING" id="188937.MA_1219"/>
<dbReference type="KEGG" id="mac:MA_1219"/>
<protein>
    <submittedName>
        <fullName evidence="2">Nitrogenase associated protein E</fullName>
    </submittedName>
</protein>
<evidence type="ECO:0000259" key="1">
    <source>
        <dbReference type="Pfam" id="PF00148"/>
    </source>
</evidence>
<dbReference type="GO" id="GO:0016491">
    <property type="term" value="F:oxidoreductase activity"/>
    <property type="evidence" value="ECO:0007669"/>
    <property type="project" value="InterPro"/>
</dbReference>
<dbReference type="PANTHER" id="PTHR42956">
    <property type="entry name" value="NITROGENASE IRON-MOLYBDENUM COFACTOR BIOSYNTHESIS PROTEIN NIFE"/>
    <property type="match status" value="1"/>
</dbReference>
<dbReference type="SUPFAM" id="SSF53807">
    <property type="entry name" value="Helical backbone' metal receptor"/>
    <property type="match status" value="1"/>
</dbReference>
<dbReference type="AlphaFoldDB" id="Q8TRG1"/>
<dbReference type="InParanoid" id="Q8TRG1"/>
<dbReference type="Pfam" id="PF00148">
    <property type="entry name" value="Oxidored_nitro"/>
    <property type="match status" value="1"/>
</dbReference>
<dbReference type="Gene3D" id="3.40.50.1980">
    <property type="entry name" value="Nitrogenase molybdenum iron protein domain"/>
    <property type="match status" value="1"/>
</dbReference>
<keyword evidence="3" id="KW-1185">Reference proteome</keyword>
<dbReference type="PhylomeDB" id="Q8TRG1"/>
<proteinExistence type="predicted"/>
<dbReference type="HOGENOM" id="CLU_025876_3_0_2"/>
<feature type="domain" description="Nitrogenase/oxidoreductase component 1" evidence="1">
    <location>
        <begin position="52"/>
        <end position="469"/>
    </location>
</feature>